<dbReference type="AlphaFoldDB" id="A0A0R0HXI1"/>
<reference evidence="1" key="3">
    <citation type="submission" date="2018-07" db="EMBL/GenBank/DDBJ databases">
        <title>WGS assembly of Glycine max.</title>
        <authorList>
            <person name="Schmutz J."/>
            <person name="Cannon S."/>
            <person name="Schlueter J."/>
            <person name="Ma J."/>
            <person name="Mitros T."/>
            <person name="Nelson W."/>
            <person name="Hyten D."/>
            <person name="Song Q."/>
            <person name="Thelen J."/>
            <person name="Cheng J."/>
            <person name="Xu D."/>
            <person name="Hellsten U."/>
            <person name="May G."/>
            <person name="Yu Y."/>
            <person name="Sakurai T."/>
            <person name="Umezawa T."/>
            <person name="Bhattacharyya M."/>
            <person name="Sandhu D."/>
            <person name="Valliyodan B."/>
            <person name="Lindquist E."/>
            <person name="Peto M."/>
            <person name="Grant D."/>
            <person name="Shu S."/>
            <person name="Goodstein D."/>
            <person name="Barry K."/>
            <person name="Futrell-Griggs M."/>
            <person name="Abernathy B."/>
            <person name="Du J."/>
            <person name="Tian Z."/>
            <person name="Zhu L."/>
            <person name="Gill N."/>
            <person name="Joshi T."/>
            <person name="Libault M."/>
            <person name="Sethuraman A."/>
            <person name="Zhang X."/>
            <person name="Shinozaki K."/>
            <person name="Nguyen H."/>
            <person name="Wing R."/>
            <person name="Cregan P."/>
            <person name="Specht J."/>
            <person name="Grimwood J."/>
            <person name="Rokhsar D."/>
            <person name="Stacey G."/>
            <person name="Shoemaker R."/>
            <person name="Jackson S."/>
        </authorList>
    </citation>
    <scope>NUCLEOTIDE SEQUENCE</scope>
    <source>
        <tissue evidence="1">Callus</tissue>
    </source>
</reference>
<proteinExistence type="predicted"/>
<evidence type="ECO:0000313" key="3">
    <source>
        <dbReference type="Proteomes" id="UP000008827"/>
    </source>
</evidence>
<sequence>MWSTSPIQQCHAFITYEGFRKFHFFLVLVTLQTREPSKRAYTRDQNKQDHDVKLL</sequence>
<accession>A0A0R0HXI1</accession>
<protein>
    <submittedName>
        <fullName evidence="1 2">Uncharacterized protein</fullName>
    </submittedName>
</protein>
<name>A0A0R0HXI1_SOYBN</name>
<dbReference type="EnsemblPlants" id="KRH35165">
    <property type="protein sequence ID" value="KRH35165"/>
    <property type="gene ID" value="GLYMA_10G226500"/>
</dbReference>
<dbReference type="Proteomes" id="UP000008827">
    <property type="component" value="Chromosome 10"/>
</dbReference>
<dbReference type="EMBL" id="CM000843">
    <property type="protein sequence ID" value="KRH35165.1"/>
    <property type="molecule type" value="Genomic_DNA"/>
</dbReference>
<evidence type="ECO:0000313" key="2">
    <source>
        <dbReference type="EnsemblPlants" id="KRH35165"/>
    </source>
</evidence>
<evidence type="ECO:0000313" key="1">
    <source>
        <dbReference type="EMBL" id="KRH35165.1"/>
    </source>
</evidence>
<organism evidence="1">
    <name type="scientific">Glycine max</name>
    <name type="common">Soybean</name>
    <name type="synonym">Glycine hispida</name>
    <dbReference type="NCBI Taxonomy" id="3847"/>
    <lineage>
        <taxon>Eukaryota</taxon>
        <taxon>Viridiplantae</taxon>
        <taxon>Streptophyta</taxon>
        <taxon>Embryophyta</taxon>
        <taxon>Tracheophyta</taxon>
        <taxon>Spermatophyta</taxon>
        <taxon>Magnoliopsida</taxon>
        <taxon>eudicotyledons</taxon>
        <taxon>Gunneridae</taxon>
        <taxon>Pentapetalae</taxon>
        <taxon>rosids</taxon>
        <taxon>fabids</taxon>
        <taxon>Fabales</taxon>
        <taxon>Fabaceae</taxon>
        <taxon>Papilionoideae</taxon>
        <taxon>50 kb inversion clade</taxon>
        <taxon>NPAAA clade</taxon>
        <taxon>indigoferoid/millettioid clade</taxon>
        <taxon>Phaseoleae</taxon>
        <taxon>Glycine</taxon>
        <taxon>Glycine subgen. Soja</taxon>
    </lineage>
</organism>
<dbReference type="Gramene" id="KRH35165">
    <property type="protein sequence ID" value="KRH35165"/>
    <property type="gene ID" value="GLYMA_10G226500"/>
</dbReference>
<reference evidence="1 2" key="1">
    <citation type="journal article" date="2010" name="Nature">
        <title>Genome sequence of the palaeopolyploid soybean.</title>
        <authorList>
            <person name="Schmutz J."/>
            <person name="Cannon S.B."/>
            <person name="Schlueter J."/>
            <person name="Ma J."/>
            <person name="Mitros T."/>
            <person name="Nelson W."/>
            <person name="Hyten D.L."/>
            <person name="Song Q."/>
            <person name="Thelen J.J."/>
            <person name="Cheng J."/>
            <person name="Xu D."/>
            <person name="Hellsten U."/>
            <person name="May G.D."/>
            <person name="Yu Y."/>
            <person name="Sakurai T."/>
            <person name="Umezawa T."/>
            <person name="Bhattacharyya M.K."/>
            <person name="Sandhu D."/>
            <person name="Valliyodan B."/>
            <person name="Lindquist E."/>
            <person name="Peto M."/>
            <person name="Grant D."/>
            <person name="Shu S."/>
            <person name="Goodstein D."/>
            <person name="Barry K."/>
            <person name="Futrell-Griggs M."/>
            <person name="Abernathy B."/>
            <person name="Du J."/>
            <person name="Tian Z."/>
            <person name="Zhu L."/>
            <person name="Gill N."/>
            <person name="Joshi T."/>
            <person name="Libault M."/>
            <person name="Sethuraman A."/>
            <person name="Zhang X.-C."/>
            <person name="Shinozaki K."/>
            <person name="Nguyen H.T."/>
            <person name="Wing R.A."/>
            <person name="Cregan P."/>
            <person name="Specht J."/>
            <person name="Grimwood J."/>
            <person name="Rokhsar D."/>
            <person name="Stacey G."/>
            <person name="Shoemaker R.C."/>
            <person name="Jackson S.A."/>
        </authorList>
    </citation>
    <scope>NUCLEOTIDE SEQUENCE [LARGE SCALE GENOMIC DNA]</scope>
    <source>
        <strain evidence="2">cv. Williams 82</strain>
        <tissue evidence="1">Callus</tissue>
    </source>
</reference>
<reference evidence="2" key="2">
    <citation type="submission" date="2018-02" db="UniProtKB">
        <authorList>
            <consortium name="EnsemblPlants"/>
        </authorList>
    </citation>
    <scope>IDENTIFICATION</scope>
    <source>
        <strain evidence="2">Williams 82</strain>
    </source>
</reference>
<dbReference type="InParanoid" id="A0A0R0HXI1"/>
<gene>
    <name evidence="1" type="ORF">GLYMA_10G226500</name>
</gene>
<keyword evidence="3" id="KW-1185">Reference proteome</keyword>